<dbReference type="AlphaFoldDB" id="A0A2J6T4E1"/>
<proteinExistence type="predicted"/>
<accession>A0A2J6T4E1</accession>
<organism evidence="2 3">
    <name type="scientific">Hyaloscypha bicolor E</name>
    <dbReference type="NCBI Taxonomy" id="1095630"/>
    <lineage>
        <taxon>Eukaryota</taxon>
        <taxon>Fungi</taxon>
        <taxon>Dikarya</taxon>
        <taxon>Ascomycota</taxon>
        <taxon>Pezizomycotina</taxon>
        <taxon>Leotiomycetes</taxon>
        <taxon>Helotiales</taxon>
        <taxon>Hyaloscyphaceae</taxon>
        <taxon>Hyaloscypha</taxon>
        <taxon>Hyaloscypha bicolor</taxon>
    </lineage>
</organism>
<dbReference type="RefSeq" id="XP_024734802.1">
    <property type="nucleotide sequence ID" value="XM_024877078.1"/>
</dbReference>
<dbReference type="Proteomes" id="UP000235371">
    <property type="component" value="Unassembled WGS sequence"/>
</dbReference>
<keyword evidence="3" id="KW-1185">Reference proteome</keyword>
<name>A0A2J6T4E1_9HELO</name>
<feature type="region of interest" description="Disordered" evidence="1">
    <location>
        <begin position="1"/>
        <end position="24"/>
    </location>
</feature>
<dbReference type="InParanoid" id="A0A2J6T4E1"/>
<evidence type="ECO:0000313" key="2">
    <source>
        <dbReference type="EMBL" id="PMD57898.1"/>
    </source>
</evidence>
<dbReference type="EMBL" id="KZ613843">
    <property type="protein sequence ID" value="PMD57898.1"/>
    <property type="molecule type" value="Genomic_DNA"/>
</dbReference>
<dbReference type="GeneID" id="36585155"/>
<evidence type="ECO:0000313" key="3">
    <source>
        <dbReference type="Proteomes" id="UP000235371"/>
    </source>
</evidence>
<reference evidence="2 3" key="1">
    <citation type="submission" date="2016-04" db="EMBL/GenBank/DDBJ databases">
        <title>A degradative enzymes factory behind the ericoid mycorrhizal symbiosis.</title>
        <authorList>
            <consortium name="DOE Joint Genome Institute"/>
            <person name="Martino E."/>
            <person name="Morin E."/>
            <person name="Grelet G."/>
            <person name="Kuo A."/>
            <person name="Kohler A."/>
            <person name="Daghino S."/>
            <person name="Barry K."/>
            <person name="Choi C."/>
            <person name="Cichocki N."/>
            <person name="Clum A."/>
            <person name="Copeland A."/>
            <person name="Hainaut M."/>
            <person name="Haridas S."/>
            <person name="Labutti K."/>
            <person name="Lindquist E."/>
            <person name="Lipzen A."/>
            <person name="Khouja H.-R."/>
            <person name="Murat C."/>
            <person name="Ohm R."/>
            <person name="Olson A."/>
            <person name="Spatafora J."/>
            <person name="Veneault-Fourrey C."/>
            <person name="Henrissat B."/>
            <person name="Grigoriev I."/>
            <person name="Martin F."/>
            <person name="Perotto S."/>
        </authorList>
    </citation>
    <scope>NUCLEOTIDE SEQUENCE [LARGE SCALE GENOMIC DNA]</scope>
    <source>
        <strain evidence="2 3">E</strain>
    </source>
</reference>
<dbReference type="STRING" id="1095630.A0A2J6T4E1"/>
<protein>
    <submittedName>
        <fullName evidence="2">Uncharacterized protein</fullName>
    </submittedName>
</protein>
<dbReference type="OrthoDB" id="4760831at2759"/>
<gene>
    <name evidence="2" type="ORF">K444DRAFT_564774</name>
</gene>
<sequence>MSTVREEEHCEGSNDKAWETDGCKMDARAAPSIQPVDESSETPESYVLPPPGYDIDQLNHHIGLQDFRRGLQLTANAIFSGTGDRRSRYTKVSAILLSWADEDPNLPVSLEIGALSDVFINLYGFEVEEWKIPDVNSHTALNLKILQFLDDNDTKHLKIVYYAGHGKLSNHGQAIWTSYRNSKRDRQPTVKWSGIQNALEESQSDVLVLLDCCASGLSNTDEGNGVTELLAACAFNNSANGVGPFSFTHALVSQLRALLNKPSFTVGYLYNLLFTEVQGLPVKAAEFRKPPVHLVLTQDHRLPRSITLLSKRLPIKDTSYGPGLIETTYHCGHNTNFSVGSGSTLEESVAASSNHLSNSDVASSMTSVSQLPEYPRLLFSIRISEDIKPGDLSTELLADWLSTLPVEAKSVRVEAGFASDSTLLIVSMPIAMLGYLPYDPAITLIGAARSNNQISVENKVTEAEATLTRQDKKNSDLLDKERELELVKIKTQNENPSATTPKLASVEPFARWHSTESLKTSKLAATTADFNQAMEIWDDHLGKIKSSSQLNSIYNKWPMTKLEVIAKSVFTAYRLRQQNEDADLLTPGVGKMEVDSSGMSFNKKGQEDFKGTTLPTEIPLRRIDNLPCEKCAQDGSDCDPSLSCKLCEMAGENCLRYYAISESERRYVSSLRAQAMSLEKTLTDRYRKSTYEMVGPILAAWEPSSRLRRNPSYRKSFLVS</sequence>
<evidence type="ECO:0000256" key="1">
    <source>
        <dbReference type="SAM" id="MobiDB-lite"/>
    </source>
</evidence>